<dbReference type="PANTHER" id="PTHR15239:SF6">
    <property type="entry name" value="RIBOSOME QUALITY CONTROL COMPLEX SUBUNIT NEMF"/>
    <property type="match status" value="1"/>
</dbReference>
<gene>
    <name evidence="10" type="ORF">C6P45_002997</name>
</gene>
<dbReference type="Pfam" id="PF05833">
    <property type="entry name" value="NFACT_N"/>
    <property type="match status" value="1"/>
</dbReference>
<name>A0A9P6VVY6_MAUEX</name>
<reference evidence="10 11" key="1">
    <citation type="submission" date="2020-11" db="EMBL/GenBank/DDBJ databases">
        <title>Kefir isolates.</title>
        <authorList>
            <person name="Marcisauskas S."/>
            <person name="Kim Y."/>
            <person name="Blasche S."/>
        </authorList>
    </citation>
    <scope>NUCLEOTIDE SEQUENCE [LARGE SCALE GENOMIC DNA]</scope>
    <source>
        <strain evidence="10 11">OG2</strain>
    </source>
</reference>
<dbReference type="GO" id="GO:1990112">
    <property type="term" value="C:RQC complex"/>
    <property type="evidence" value="ECO:0007669"/>
    <property type="project" value="TreeGrafter"/>
</dbReference>
<evidence type="ECO:0000313" key="11">
    <source>
        <dbReference type="Proteomes" id="UP000750334"/>
    </source>
</evidence>
<feature type="compositionally biased region" description="Acidic residues" evidence="7">
    <location>
        <begin position="468"/>
        <end position="483"/>
    </location>
</feature>
<organism evidence="10 11">
    <name type="scientific">Maudiozyma exigua</name>
    <name type="common">Yeast</name>
    <name type="synonym">Kazachstania exigua</name>
    <dbReference type="NCBI Taxonomy" id="34358"/>
    <lineage>
        <taxon>Eukaryota</taxon>
        <taxon>Fungi</taxon>
        <taxon>Dikarya</taxon>
        <taxon>Ascomycota</taxon>
        <taxon>Saccharomycotina</taxon>
        <taxon>Saccharomycetes</taxon>
        <taxon>Saccharomycetales</taxon>
        <taxon>Saccharomycetaceae</taxon>
        <taxon>Maudiozyma</taxon>
    </lineage>
</organism>
<feature type="region of interest" description="Disordered" evidence="7">
    <location>
        <begin position="454"/>
        <end position="496"/>
    </location>
</feature>
<evidence type="ECO:0000256" key="2">
    <source>
        <dbReference type="ARBA" id="ARBA00008318"/>
    </source>
</evidence>
<evidence type="ECO:0000256" key="7">
    <source>
        <dbReference type="SAM" id="MobiDB-lite"/>
    </source>
</evidence>
<dbReference type="Proteomes" id="UP000750334">
    <property type="component" value="Unassembled WGS sequence"/>
</dbReference>
<feature type="compositionally biased region" description="Basic residues" evidence="7">
    <location>
        <begin position="991"/>
        <end position="1000"/>
    </location>
</feature>
<evidence type="ECO:0000256" key="5">
    <source>
        <dbReference type="ARBA" id="ARBA00070414"/>
    </source>
</evidence>
<dbReference type="InterPro" id="IPR051608">
    <property type="entry name" value="RQC_Subunit_NEMF"/>
</dbReference>
<dbReference type="OrthoDB" id="207084at2759"/>
<dbReference type="Gene3D" id="2.30.310.10">
    <property type="entry name" value="ibrinogen binding protein from staphylococcus aureus domain"/>
    <property type="match status" value="1"/>
</dbReference>
<evidence type="ECO:0000259" key="8">
    <source>
        <dbReference type="Pfam" id="PF05670"/>
    </source>
</evidence>
<feature type="coiled-coil region" evidence="6">
    <location>
        <begin position="525"/>
        <end position="552"/>
    </location>
</feature>
<dbReference type="GO" id="GO:0072344">
    <property type="term" value="P:rescue of stalled ribosome"/>
    <property type="evidence" value="ECO:0007669"/>
    <property type="project" value="TreeGrafter"/>
</dbReference>
<feature type="domain" description="NFACT protein C-terminal" evidence="9">
    <location>
        <begin position="872"/>
        <end position="973"/>
    </location>
</feature>
<dbReference type="GO" id="GO:1990116">
    <property type="term" value="P:ribosome-associated ubiquitin-dependent protein catabolic process"/>
    <property type="evidence" value="ECO:0007669"/>
    <property type="project" value="TreeGrafter"/>
</dbReference>
<dbReference type="PANTHER" id="PTHR15239">
    <property type="entry name" value="NUCLEAR EXPORT MEDIATOR FACTOR NEMF"/>
    <property type="match status" value="1"/>
</dbReference>
<dbReference type="GO" id="GO:0000049">
    <property type="term" value="F:tRNA binding"/>
    <property type="evidence" value="ECO:0007669"/>
    <property type="project" value="TreeGrafter"/>
</dbReference>
<dbReference type="GO" id="GO:0005737">
    <property type="term" value="C:cytoplasm"/>
    <property type="evidence" value="ECO:0007669"/>
    <property type="project" value="UniProtKB-SubCell"/>
</dbReference>
<dbReference type="Pfam" id="PF05670">
    <property type="entry name" value="NFACT-R_1"/>
    <property type="match status" value="1"/>
</dbReference>
<comment type="caution">
    <text evidence="10">The sequence shown here is derived from an EMBL/GenBank/DDBJ whole genome shotgun (WGS) entry which is preliminary data.</text>
</comment>
<keyword evidence="11" id="KW-1185">Reference proteome</keyword>
<keyword evidence="4 6" id="KW-0175">Coiled coil</keyword>
<dbReference type="FunFam" id="2.30.310.10:FF:000003">
    <property type="entry name" value="Zinc knuckle domain containing protein"/>
    <property type="match status" value="1"/>
</dbReference>
<evidence type="ECO:0000256" key="4">
    <source>
        <dbReference type="ARBA" id="ARBA00023054"/>
    </source>
</evidence>
<evidence type="ECO:0000259" key="9">
    <source>
        <dbReference type="Pfam" id="PF11923"/>
    </source>
</evidence>
<feature type="region of interest" description="Disordered" evidence="7">
    <location>
        <begin position="975"/>
        <end position="1000"/>
    </location>
</feature>
<dbReference type="InterPro" id="IPR021846">
    <property type="entry name" value="NFACT-C"/>
</dbReference>
<dbReference type="InterPro" id="IPR008532">
    <property type="entry name" value="NFACT_RNA-bd"/>
</dbReference>
<comment type="subcellular location">
    <subcellularLocation>
        <location evidence="1">Cytoplasm</location>
    </subcellularLocation>
</comment>
<feature type="domain" description="NFACT RNA-binding" evidence="8">
    <location>
        <begin position="560"/>
        <end position="667"/>
    </location>
</feature>
<evidence type="ECO:0000256" key="3">
    <source>
        <dbReference type="ARBA" id="ARBA00022490"/>
    </source>
</evidence>
<evidence type="ECO:0000313" key="10">
    <source>
        <dbReference type="EMBL" id="KAG0655416.1"/>
    </source>
</evidence>
<dbReference type="AlphaFoldDB" id="A0A9P6VVY6"/>
<feature type="compositionally biased region" description="Low complexity" evidence="7">
    <location>
        <begin position="457"/>
        <end position="467"/>
    </location>
</feature>
<proteinExistence type="inferred from homology"/>
<dbReference type="GO" id="GO:0043023">
    <property type="term" value="F:ribosomal large subunit binding"/>
    <property type="evidence" value="ECO:0007669"/>
    <property type="project" value="TreeGrafter"/>
</dbReference>
<feature type="compositionally biased region" description="Basic and acidic residues" evidence="7">
    <location>
        <begin position="718"/>
        <end position="731"/>
    </location>
</feature>
<feature type="coiled-coil region" evidence="6">
    <location>
        <begin position="831"/>
        <end position="861"/>
    </location>
</feature>
<dbReference type="EMBL" id="PUHR01000297">
    <property type="protein sequence ID" value="KAG0655416.1"/>
    <property type="molecule type" value="Genomic_DNA"/>
</dbReference>
<feature type="region of interest" description="Disordered" evidence="7">
    <location>
        <begin position="718"/>
        <end position="749"/>
    </location>
</feature>
<protein>
    <recommendedName>
        <fullName evidence="5">Ribosome quality control complex subunit 2</fullName>
    </recommendedName>
</protein>
<accession>A0A9P6VVY6</accession>
<keyword evidence="3" id="KW-0963">Cytoplasm</keyword>
<evidence type="ECO:0000256" key="1">
    <source>
        <dbReference type="ARBA" id="ARBA00004496"/>
    </source>
</evidence>
<sequence length="1000" mass="113733">MKQRISGLDLKILARELRSALESYRLTNIYNVADSSKQFLLKFGKPDSKINVVVDSGSKIHITTFTRHTPEAPSGFVSKLRKHLKGKRLTGLRQIPNDRILVLQFADGLYYLILEFFSAGNVMLLDEDRRILSLQRIVSEHENQVGETYTMFDKTLFEGEYDSNVTLHDFSAQLVSSWFREVQDQQKTEPTITSAGKNKKKNKKLSIHKLLLRKEPQLSSDLLSNNLKKAGYNPSEECLKFVGKEDVVSKLLAETQEEYVCLIEKQERCGYIVTEKNVNFDPKKHDQDLEYIYENFHPFIPFVKSEDDGNIRVIDIKGNYNKTVDTFFSTIESNKLALRIQNQEIQAQKKIDDARMSSEKKIQALVDSQSSNEHKAELIVSNADLVEQARAAVQNLIDQQTDWNTIEKLIQSEQRKGNEIAQTIELPLLLKRNKINIKLPDVPTEGEAKVAISGEGLDNLSDASDSPDSSESDLSDTDSESEYQETSKMKKKALKKQNDTPNTISVTIDLALSAYANASNYFTVKKSGAEKQKKAEKNLEKAMKNIEVLKKIRTPYFFEKYNWFISSEGFLVLHGKSPLETDQIYSKYIEDGDIYMSNSFDTHVWIKNPDKTEVPPNTLMQAGVLCMSSSSAWSKKVSSSAWWCHAKNVSKFDDHGCVLPTGVYRIKKESAKTLLSPSQLVMGIAFLWNIKGDGNNADVTDNDNDSVVLEDEPEHIEHEKSLEEPQVRADSKSIANDTDNIPSLKSGNFPSDDYNIEAVDLSLTDGTKDFSEVENNDTVSVATTTRTSKASKNVRGKKGKLKKIQRKYGDQDEEERLLRLEALGTLKGMQQQEEKERVDMLKQEEREYKKKQREKQLEKQTLKFTSTEKVHENYESFRKELKSSLNKDDQVVDIIPVFAPWSALQKYKYKVKIQPGNAKKTKSMTEVLHYFLNRKIDNSAEDKEMDWPVEHKLIKGVNENDLIPLLCVDKLNVSLPNNGKSKSKGPQGKAKSGKNSKKRK</sequence>
<evidence type="ECO:0000256" key="6">
    <source>
        <dbReference type="SAM" id="Coils"/>
    </source>
</evidence>
<comment type="similarity">
    <text evidence="2">Belongs to the NEMF family.</text>
</comment>
<dbReference type="Pfam" id="PF11923">
    <property type="entry name" value="NFACT-C"/>
    <property type="match status" value="1"/>
</dbReference>
<feature type="compositionally biased region" description="Polar residues" evidence="7">
    <location>
        <begin position="733"/>
        <end position="749"/>
    </location>
</feature>